<evidence type="ECO:0000256" key="4">
    <source>
        <dbReference type="ARBA" id="ARBA00022777"/>
    </source>
</evidence>
<proteinExistence type="predicted"/>
<dbReference type="EMBL" id="PDNA01000014">
    <property type="protein sequence ID" value="PGH26659.1"/>
    <property type="molecule type" value="Genomic_DNA"/>
</dbReference>
<feature type="domain" description="Protein kinase" evidence="6">
    <location>
        <begin position="1"/>
        <end position="74"/>
    </location>
</feature>
<keyword evidence="2" id="KW-0808">Transferase</keyword>
<dbReference type="GO" id="GO:0000776">
    <property type="term" value="C:kinetochore"/>
    <property type="evidence" value="ECO:0007669"/>
    <property type="project" value="TreeGrafter"/>
</dbReference>
<evidence type="ECO:0000256" key="1">
    <source>
        <dbReference type="ARBA" id="ARBA00022527"/>
    </source>
</evidence>
<dbReference type="Gene3D" id="1.10.510.10">
    <property type="entry name" value="Transferase(Phosphotransferase) domain 1"/>
    <property type="match status" value="1"/>
</dbReference>
<dbReference type="GO" id="GO:0033316">
    <property type="term" value="P:meiotic spindle assembly checkpoint signaling"/>
    <property type="evidence" value="ECO:0007669"/>
    <property type="project" value="TreeGrafter"/>
</dbReference>
<dbReference type="GO" id="GO:0005524">
    <property type="term" value="F:ATP binding"/>
    <property type="evidence" value="ECO:0007669"/>
    <property type="project" value="UniProtKB-KW"/>
</dbReference>
<accession>A0A2B7Z095</accession>
<name>A0A2B7Z095_POLH7</name>
<dbReference type="Pfam" id="PF00069">
    <property type="entry name" value="Pkinase"/>
    <property type="match status" value="1"/>
</dbReference>
<keyword evidence="1" id="KW-0723">Serine/threonine-protein kinase</keyword>
<dbReference type="GO" id="GO:0034501">
    <property type="term" value="P:protein localization to kinetochore"/>
    <property type="evidence" value="ECO:0007669"/>
    <property type="project" value="TreeGrafter"/>
</dbReference>
<dbReference type="PANTHER" id="PTHR22974:SF21">
    <property type="entry name" value="DUAL SPECIFICITY PROTEIN KINASE TTK"/>
    <property type="match status" value="1"/>
</dbReference>
<dbReference type="STRING" id="1447883.A0A2B7Z095"/>
<evidence type="ECO:0000256" key="2">
    <source>
        <dbReference type="ARBA" id="ARBA00022679"/>
    </source>
</evidence>
<evidence type="ECO:0000256" key="5">
    <source>
        <dbReference type="ARBA" id="ARBA00022840"/>
    </source>
</evidence>
<dbReference type="InterPro" id="IPR000719">
    <property type="entry name" value="Prot_kinase_dom"/>
</dbReference>
<reference evidence="7 8" key="1">
    <citation type="submission" date="2017-10" db="EMBL/GenBank/DDBJ databases">
        <title>Comparative genomics in systemic dimorphic fungi from Ajellomycetaceae.</title>
        <authorList>
            <person name="Munoz J.F."/>
            <person name="Mcewen J.G."/>
            <person name="Clay O.K."/>
            <person name="Cuomo C.A."/>
        </authorList>
    </citation>
    <scope>NUCLEOTIDE SEQUENCE [LARGE SCALE GENOMIC DNA]</scope>
    <source>
        <strain evidence="7 8">UAMH7299</strain>
    </source>
</reference>
<keyword evidence="5" id="KW-0067">ATP-binding</keyword>
<sequence length="74" mass="8463">MELGDLDFGSVPKRHTSSSKAAHFDINFTRFYWKEMLKCVAAVHAYKVVHSDLKPANFVLVKGHLKIIDFELLT</sequence>
<comment type="caution">
    <text evidence="7">The sequence shown here is derived from an EMBL/GenBank/DDBJ whole genome shotgun (WGS) entry which is preliminary data.</text>
</comment>
<dbReference type="SUPFAM" id="SSF56112">
    <property type="entry name" value="Protein kinase-like (PK-like)"/>
    <property type="match status" value="1"/>
</dbReference>
<dbReference type="GO" id="GO:0007094">
    <property type="term" value="P:mitotic spindle assembly checkpoint signaling"/>
    <property type="evidence" value="ECO:0007669"/>
    <property type="project" value="TreeGrafter"/>
</dbReference>
<dbReference type="GO" id="GO:0004674">
    <property type="term" value="F:protein serine/threonine kinase activity"/>
    <property type="evidence" value="ECO:0007669"/>
    <property type="project" value="UniProtKB-KW"/>
</dbReference>
<dbReference type="GO" id="GO:0005634">
    <property type="term" value="C:nucleus"/>
    <property type="evidence" value="ECO:0007669"/>
    <property type="project" value="TreeGrafter"/>
</dbReference>
<keyword evidence="8" id="KW-1185">Reference proteome</keyword>
<evidence type="ECO:0000313" key="8">
    <source>
        <dbReference type="Proteomes" id="UP000224634"/>
    </source>
</evidence>
<dbReference type="InterPro" id="IPR008271">
    <property type="entry name" value="Ser/Thr_kinase_AS"/>
</dbReference>
<dbReference type="InterPro" id="IPR011009">
    <property type="entry name" value="Kinase-like_dom_sf"/>
</dbReference>
<keyword evidence="3" id="KW-0547">Nucleotide-binding</keyword>
<protein>
    <recommendedName>
        <fullName evidence="6">Protein kinase domain-containing protein</fullName>
    </recommendedName>
</protein>
<organism evidence="7 8">
    <name type="scientific">Polytolypa hystricis (strain UAMH7299)</name>
    <dbReference type="NCBI Taxonomy" id="1447883"/>
    <lineage>
        <taxon>Eukaryota</taxon>
        <taxon>Fungi</taxon>
        <taxon>Dikarya</taxon>
        <taxon>Ascomycota</taxon>
        <taxon>Pezizomycotina</taxon>
        <taxon>Eurotiomycetes</taxon>
        <taxon>Eurotiomycetidae</taxon>
        <taxon>Onygenales</taxon>
        <taxon>Onygenales incertae sedis</taxon>
        <taxon>Polytolypa</taxon>
    </lineage>
</organism>
<gene>
    <name evidence="7" type="ORF">AJ80_01605</name>
</gene>
<dbReference type="PANTHER" id="PTHR22974">
    <property type="entry name" value="MIXED LINEAGE PROTEIN KINASE"/>
    <property type="match status" value="1"/>
</dbReference>
<evidence type="ECO:0000256" key="3">
    <source>
        <dbReference type="ARBA" id="ARBA00022741"/>
    </source>
</evidence>
<dbReference type="PROSITE" id="PS00108">
    <property type="entry name" value="PROTEIN_KINASE_ST"/>
    <property type="match status" value="1"/>
</dbReference>
<dbReference type="PROSITE" id="PS50011">
    <property type="entry name" value="PROTEIN_KINASE_DOM"/>
    <property type="match status" value="1"/>
</dbReference>
<keyword evidence="4" id="KW-0418">Kinase</keyword>
<evidence type="ECO:0000313" key="7">
    <source>
        <dbReference type="EMBL" id="PGH26659.1"/>
    </source>
</evidence>
<evidence type="ECO:0000259" key="6">
    <source>
        <dbReference type="PROSITE" id="PS50011"/>
    </source>
</evidence>
<dbReference type="AlphaFoldDB" id="A0A2B7Z095"/>
<dbReference type="GO" id="GO:0004712">
    <property type="term" value="F:protein serine/threonine/tyrosine kinase activity"/>
    <property type="evidence" value="ECO:0007669"/>
    <property type="project" value="TreeGrafter"/>
</dbReference>
<dbReference type="Proteomes" id="UP000224634">
    <property type="component" value="Unassembled WGS sequence"/>
</dbReference>
<dbReference type="GO" id="GO:0007059">
    <property type="term" value="P:chromosome segregation"/>
    <property type="evidence" value="ECO:0007669"/>
    <property type="project" value="TreeGrafter"/>
</dbReference>
<dbReference type="OrthoDB" id="20524at2759"/>